<sequence length="360" mass="39324">MRTGISLYPGLDRTAAENKALLVKAAELGIDRVFTSLHIPESNTVVLQEEMAGLLQTARHYDLDVIADISPAAARLLELPALTPKALLDLGITTARFDYGFDVRKIAFFSHFMGVQLNASTLRPSDLAALRAAGADFHRLDSLHNFYPRPHTGLGEDYVQRQNQWLQGEKIRTGLFIPSQSGRRAPFHAGLPTLEKHRTMTVEQAGRHAIALGTDSLFIGDDGPSLAELTALAASGREEKGCIVLRARLISHDPFIQDLLSTTLTSRLDPAADAIRAQESRILSKGQAIRPDETAGIAITCGDVTVDNDGYGRYKGEVQISLVDQDGDGRTNKAAVILEEDRFLLSYIRPGSKFRLVLSN</sequence>
<evidence type="ECO:0000259" key="2">
    <source>
        <dbReference type="Pfam" id="PF19200"/>
    </source>
</evidence>
<dbReference type="Gene3D" id="3.20.20.70">
    <property type="entry name" value="Aldolase class I"/>
    <property type="match status" value="1"/>
</dbReference>
<evidence type="ECO:0000313" key="3">
    <source>
        <dbReference type="EMBL" id="MBC3537443.1"/>
    </source>
</evidence>
<dbReference type="PANTHER" id="PTHR38435:SF2">
    <property type="entry name" value="DUF871 DOMAIN-CONTAINING PROTEIN"/>
    <property type="match status" value="1"/>
</dbReference>
<keyword evidence="4" id="KW-1185">Reference proteome</keyword>
<protein>
    <submittedName>
        <fullName evidence="3">DUF871 domain-containing protein</fullName>
    </submittedName>
</protein>
<dbReference type="InterPro" id="IPR008589">
    <property type="entry name" value="MupG"/>
</dbReference>
<dbReference type="Gene3D" id="2.40.100.10">
    <property type="entry name" value="Cyclophilin-like"/>
    <property type="match status" value="1"/>
</dbReference>
<name>A0ABR6VK30_9FIRM</name>
<proteinExistence type="predicted"/>
<evidence type="ECO:0000259" key="1">
    <source>
        <dbReference type="Pfam" id="PF05913"/>
    </source>
</evidence>
<dbReference type="InterPro" id="IPR017853">
    <property type="entry name" value="GH"/>
</dbReference>
<dbReference type="SUPFAM" id="SSF50891">
    <property type="entry name" value="Cyclophilin-like"/>
    <property type="match status" value="1"/>
</dbReference>
<feature type="domain" description="6-phospho-N-acetylmuramidase N-terminal" evidence="2">
    <location>
        <begin position="3"/>
        <end position="233"/>
    </location>
</feature>
<dbReference type="InterPro" id="IPR013785">
    <property type="entry name" value="Aldolase_TIM"/>
</dbReference>
<evidence type="ECO:0000313" key="4">
    <source>
        <dbReference type="Proteomes" id="UP000606870"/>
    </source>
</evidence>
<feature type="domain" description="6-phospho-N-acetylmuramidase C-terminal" evidence="1">
    <location>
        <begin position="258"/>
        <end position="356"/>
    </location>
</feature>
<comment type="caution">
    <text evidence="3">The sequence shown here is derived from an EMBL/GenBank/DDBJ whole genome shotgun (WGS) entry which is preliminary data.</text>
</comment>
<dbReference type="EMBL" id="JACOGK010000027">
    <property type="protein sequence ID" value="MBC3537443.1"/>
    <property type="molecule type" value="Genomic_DNA"/>
</dbReference>
<dbReference type="RefSeq" id="WP_186503832.1">
    <property type="nucleotide sequence ID" value="NZ_JACOGK010000027.1"/>
</dbReference>
<dbReference type="PANTHER" id="PTHR38435">
    <property type="match status" value="1"/>
</dbReference>
<reference evidence="3 4" key="1">
    <citation type="submission" date="2020-08" db="EMBL/GenBank/DDBJ databases">
        <authorList>
            <person name="Liu C."/>
            <person name="Sun Q."/>
        </authorList>
    </citation>
    <scope>NUCLEOTIDE SEQUENCE [LARGE SCALE GENOMIC DNA]</scope>
    <source>
        <strain evidence="3 4">NSJ-59</strain>
    </source>
</reference>
<gene>
    <name evidence="3" type="ORF">H8J70_09280</name>
</gene>
<organism evidence="3 4">
    <name type="scientific">Megasphaera hominis</name>
    <dbReference type="NCBI Taxonomy" id="159836"/>
    <lineage>
        <taxon>Bacteria</taxon>
        <taxon>Bacillati</taxon>
        <taxon>Bacillota</taxon>
        <taxon>Negativicutes</taxon>
        <taxon>Veillonellales</taxon>
        <taxon>Veillonellaceae</taxon>
        <taxon>Megasphaera</taxon>
    </lineage>
</organism>
<dbReference type="Pfam" id="PF05913">
    <property type="entry name" value="MupG_C"/>
    <property type="match status" value="1"/>
</dbReference>
<dbReference type="SUPFAM" id="SSF51445">
    <property type="entry name" value="(Trans)glycosidases"/>
    <property type="match status" value="1"/>
</dbReference>
<dbReference type="InterPro" id="IPR029000">
    <property type="entry name" value="Cyclophilin-like_dom_sf"/>
</dbReference>
<dbReference type="Pfam" id="PF19200">
    <property type="entry name" value="MupG_N"/>
    <property type="match status" value="1"/>
</dbReference>
<accession>A0ABR6VK30</accession>
<dbReference type="InterPro" id="IPR043797">
    <property type="entry name" value="MupG_N"/>
</dbReference>
<dbReference type="InterPro" id="IPR043894">
    <property type="entry name" value="MupG_C"/>
</dbReference>
<dbReference type="Proteomes" id="UP000606870">
    <property type="component" value="Unassembled WGS sequence"/>
</dbReference>